<keyword evidence="2" id="KW-1185">Reference proteome</keyword>
<proteinExistence type="predicted"/>
<dbReference type="AlphaFoldDB" id="A0A8J3HVK2"/>
<comment type="caution">
    <text evidence="1">The sequence shown here is derived from an EMBL/GenBank/DDBJ whole genome shotgun (WGS) entry which is preliminary data.</text>
</comment>
<sequence length="260" mass="29246">MFDISPLDPLVQPIALEAAKVYYKHTYPWFIGLGIHGSAYKGGYIPGCSDIDLKLFLRDEALTPYGELPLEIGQAIQRDLACIDPTPFSYIQTMVLTPGPRGNRPTDWSLPIPGTYHMLAGNIPTREQTEAETLAKCHETLQRARRGIINVSGDLLHHGSGKLERATRFLCTDVWPTLYSYRSVQTGRPFTIWSLPKDQVISQLPEDDEIGRAIRDFHTHAIHYFTQKHTTEGALTVIASGVAFLQLVEQRYQTMTAQQH</sequence>
<dbReference type="Proteomes" id="UP000612362">
    <property type="component" value="Unassembled WGS sequence"/>
</dbReference>
<dbReference type="EMBL" id="BNJF01000001">
    <property type="protein sequence ID" value="GHO44852.1"/>
    <property type="molecule type" value="Genomic_DNA"/>
</dbReference>
<dbReference type="RefSeq" id="WP_220194219.1">
    <property type="nucleotide sequence ID" value="NZ_BNJF01000001.1"/>
</dbReference>
<organism evidence="1 2">
    <name type="scientific">Ktedonospora formicarum</name>
    <dbReference type="NCBI Taxonomy" id="2778364"/>
    <lineage>
        <taxon>Bacteria</taxon>
        <taxon>Bacillati</taxon>
        <taxon>Chloroflexota</taxon>
        <taxon>Ktedonobacteria</taxon>
        <taxon>Ktedonobacterales</taxon>
        <taxon>Ktedonobacteraceae</taxon>
        <taxon>Ktedonospora</taxon>
    </lineage>
</organism>
<reference evidence="1" key="1">
    <citation type="submission" date="2020-10" db="EMBL/GenBank/DDBJ databases">
        <title>Taxonomic study of unclassified bacteria belonging to the class Ktedonobacteria.</title>
        <authorList>
            <person name="Yabe S."/>
            <person name="Wang C.M."/>
            <person name="Zheng Y."/>
            <person name="Sakai Y."/>
            <person name="Cavaletti L."/>
            <person name="Monciardini P."/>
            <person name="Donadio S."/>
        </authorList>
    </citation>
    <scope>NUCLEOTIDE SEQUENCE</scope>
    <source>
        <strain evidence="1">SOSP1-1</strain>
    </source>
</reference>
<gene>
    <name evidence="1" type="ORF">KSX_30150</name>
</gene>
<evidence type="ECO:0008006" key="3">
    <source>
        <dbReference type="Google" id="ProtNLM"/>
    </source>
</evidence>
<protein>
    <recommendedName>
        <fullName evidence="3">Nucleotidyltransferase</fullName>
    </recommendedName>
</protein>
<accession>A0A8J3HVK2</accession>
<name>A0A8J3HVK2_9CHLR</name>
<evidence type="ECO:0000313" key="1">
    <source>
        <dbReference type="EMBL" id="GHO44852.1"/>
    </source>
</evidence>
<evidence type="ECO:0000313" key="2">
    <source>
        <dbReference type="Proteomes" id="UP000612362"/>
    </source>
</evidence>